<keyword evidence="3 10" id="KW-0812">Transmembrane</keyword>
<dbReference type="InterPro" id="IPR009617">
    <property type="entry name" value="Seipin"/>
</dbReference>
<sequence>MILAIDDRLLFIDYVREQCKLGFFNLKLPLSLFNQLTSLRPLPCVIVFNQLFTAISKLKRLHPHSTIISLSRQLELLGIRSDRHSFGILANCYCHLGRVDSGFSLMAKSLKLGYPPNDYTFNTLINGYIINDKLPQAAQLLNKIVKLGFQPDIAIFKGLCRIGDNASALTLLNKMRSAAHYKPGLVIYSTIIDSLWVEVKGVLTEMLESNIAPNVVTYNTLVDMFCKDGNVVEAEAEAILRHMTDKGVAPDIITYNALLDGYCLRGQMRDAKKLLHTMAQNGCEPNQVSFSTMINGYVKLKNIDKAFTVLENMFQKGLSPNVVTYSTLIDGLCKANRLTLAWKLFTDMQAHGVTPDVFTYSSFLDCLCKSAQLDEAVALLEDMEDKGIKPDIVAYSILIDSLCEAGQLEDAAKVFSNLVIKGLQPSFRTYNILVKGFSKNGLMNEATQLLRKMEKDGCFPNDTTYNTIIRGYILSNDFTKALYYCDLMHLFQKLGYGLLGALYAATVLTLLMAVAVVIGVVMVNFLVEKPVVVREKLYFDYTDVNPSAVFLFGGYGMSKYGGGSGRGRGVPVGHTFHVSVVFSVPESDYNREIGNFQIMAEVVATNGKLIAQSSQPSMLQFHSYPIRLMRTFILGVPILLGISHETQTIKVHMLQYKEDNHLRTEAVKITLIPRAGTPYLPQLYEAEIVMHSKLPRVKEFVHNWKWTFYVWTSMYVYAVMLMLLLWFFRDLLAFPISRGIDRIERREPGQYRRKRKSALLSRSAFTDNVGSTSASSYTVNKDDFEPTIEEDVGDSESVCIEG</sequence>
<dbReference type="PROSITE" id="PS51375">
    <property type="entry name" value="PPR"/>
    <property type="match status" value="9"/>
</dbReference>
<feature type="repeat" description="PPR" evidence="9">
    <location>
        <begin position="82"/>
        <end position="116"/>
    </location>
</feature>
<feature type="repeat" description="PPR" evidence="9">
    <location>
        <begin position="286"/>
        <end position="320"/>
    </location>
</feature>
<dbReference type="PANTHER" id="PTHR47932:SF74">
    <property type="entry name" value="BOX HELICASE FAMILY PROTEIN, PUTATIVE, EXPRESSED-RELATED"/>
    <property type="match status" value="1"/>
</dbReference>
<organism evidence="11 12">
    <name type="scientific">Chenopodium quinoa</name>
    <name type="common">Quinoa</name>
    <dbReference type="NCBI Taxonomy" id="63459"/>
    <lineage>
        <taxon>Eukaryota</taxon>
        <taxon>Viridiplantae</taxon>
        <taxon>Streptophyta</taxon>
        <taxon>Embryophyta</taxon>
        <taxon>Tracheophyta</taxon>
        <taxon>Spermatophyta</taxon>
        <taxon>Magnoliopsida</taxon>
        <taxon>eudicotyledons</taxon>
        <taxon>Gunneridae</taxon>
        <taxon>Pentapetalae</taxon>
        <taxon>Caryophyllales</taxon>
        <taxon>Chenopodiaceae</taxon>
        <taxon>Chenopodioideae</taxon>
        <taxon>Atripliceae</taxon>
        <taxon>Chenopodium</taxon>
    </lineage>
</organism>
<evidence type="ECO:0000256" key="8">
    <source>
        <dbReference type="ARBA" id="ARBA00023136"/>
    </source>
</evidence>
<comment type="subcellular location">
    <subcellularLocation>
        <location evidence="1">Endoplasmic reticulum membrane</location>
        <topology evidence="1">Multi-pass membrane protein</topology>
    </subcellularLocation>
</comment>
<dbReference type="Pfam" id="PF12854">
    <property type="entry name" value="PPR_1"/>
    <property type="match status" value="2"/>
</dbReference>
<evidence type="ECO:0000313" key="12">
    <source>
        <dbReference type="Proteomes" id="UP000596660"/>
    </source>
</evidence>
<dbReference type="GO" id="GO:0005739">
    <property type="term" value="C:mitochondrion"/>
    <property type="evidence" value="ECO:0007669"/>
    <property type="project" value="TreeGrafter"/>
</dbReference>
<dbReference type="GO" id="GO:0000963">
    <property type="term" value="P:mitochondrial RNA processing"/>
    <property type="evidence" value="ECO:0007669"/>
    <property type="project" value="TreeGrafter"/>
</dbReference>
<evidence type="ECO:0000313" key="11">
    <source>
        <dbReference type="EnsemblPlants" id="AUR62006654-RA:cds"/>
    </source>
</evidence>
<evidence type="ECO:0000256" key="6">
    <source>
        <dbReference type="ARBA" id="ARBA00022989"/>
    </source>
</evidence>
<name>A0A803L465_CHEQI</name>
<evidence type="ECO:0000256" key="1">
    <source>
        <dbReference type="ARBA" id="ARBA00004477"/>
    </source>
</evidence>
<comment type="similarity">
    <text evidence="2">Belongs to the PPR family. P subfamily.</text>
</comment>
<dbReference type="Pfam" id="PF01535">
    <property type="entry name" value="PPR"/>
    <property type="match status" value="2"/>
</dbReference>
<evidence type="ECO:0000256" key="5">
    <source>
        <dbReference type="ARBA" id="ARBA00022824"/>
    </source>
</evidence>
<keyword evidence="4" id="KW-0677">Repeat</keyword>
<dbReference type="GO" id="GO:0005789">
    <property type="term" value="C:endoplasmic reticulum membrane"/>
    <property type="evidence" value="ECO:0007669"/>
    <property type="project" value="UniProtKB-SubCell"/>
</dbReference>
<evidence type="ECO:0000256" key="7">
    <source>
        <dbReference type="ARBA" id="ARBA00023098"/>
    </source>
</evidence>
<evidence type="ECO:0000256" key="4">
    <source>
        <dbReference type="ARBA" id="ARBA00022737"/>
    </source>
</evidence>
<dbReference type="InterPro" id="IPR011990">
    <property type="entry name" value="TPR-like_helical_dom_sf"/>
</dbReference>
<protein>
    <submittedName>
        <fullName evidence="11">Uncharacterized protein</fullName>
    </submittedName>
</protein>
<dbReference type="Gramene" id="AUR62006654-RA">
    <property type="protein sequence ID" value="AUR62006654-RA:cds"/>
    <property type="gene ID" value="AUR62006654"/>
</dbReference>
<keyword evidence="7" id="KW-0443">Lipid metabolism</keyword>
<dbReference type="NCBIfam" id="TIGR00756">
    <property type="entry name" value="PPR"/>
    <property type="match status" value="9"/>
</dbReference>
<keyword evidence="12" id="KW-1185">Reference proteome</keyword>
<evidence type="ECO:0000256" key="10">
    <source>
        <dbReference type="SAM" id="Phobius"/>
    </source>
</evidence>
<evidence type="ECO:0000256" key="9">
    <source>
        <dbReference type="PROSITE-ProRule" id="PRU00708"/>
    </source>
</evidence>
<dbReference type="FunFam" id="1.25.40.10:FF:000558">
    <property type="entry name" value="Pentatricopeptide repeat-containing protein At5g39710"/>
    <property type="match status" value="1"/>
</dbReference>
<proteinExistence type="inferred from homology"/>
<dbReference type="AlphaFoldDB" id="A0A803L465"/>
<dbReference type="CDD" id="cd23995">
    <property type="entry name" value="Seipin_BSCL2_like"/>
    <property type="match status" value="1"/>
</dbReference>
<evidence type="ECO:0000256" key="3">
    <source>
        <dbReference type="ARBA" id="ARBA00022692"/>
    </source>
</evidence>
<feature type="repeat" description="PPR" evidence="9">
    <location>
        <begin position="426"/>
        <end position="460"/>
    </location>
</feature>
<feature type="repeat" description="PPR" evidence="9">
    <location>
        <begin position="251"/>
        <end position="285"/>
    </location>
</feature>
<dbReference type="GO" id="GO:0003729">
    <property type="term" value="F:mRNA binding"/>
    <property type="evidence" value="ECO:0007669"/>
    <property type="project" value="TreeGrafter"/>
</dbReference>
<feature type="repeat" description="PPR" evidence="9">
    <location>
        <begin position="391"/>
        <end position="425"/>
    </location>
</feature>
<evidence type="ECO:0000256" key="2">
    <source>
        <dbReference type="ARBA" id="ARBA00007626"/>
    </source>
</evidence>
<reference evidence="11" key="2">
    <citation type="submission" date="2021-03" db="UniProtKB">
        <authorList>
            <consortium name="EnsemblPlants"/>
        </authorList>
    </citation>
    <scope>IDENTIFICATION</scope>
</reference>
<feature type="repeat" description="PPR" evidence="9">
    <location>
        <begin position="214"/>
        <end position="250"/>
    </location>
</feature>
<reference evidence="11" key="1">
    <citation type="journal article" date="2017" name="Nature">
        <title>The genome of Chenopodium quinoa.</title>
        <authorList>
            <person name="Jarvis D.E."/>
            <person name="Ho Y.S."/>
            <person name="Lightfoot D.J."/>
            <person name="Schmoeckel S.M."/>
            <person name="Li B."/>
            <person name="Borm T.J.A."/>
            <person name="Ohyanagi H."/>
            <person name="Mineta K."/>
            <person name="Michell C.T."/>
            <person name="Saber N."/>
            <person name="Kharbatia N.M."/>
            <person name="Rupper R.R."/>
            <person name="Sharp A.R."/>
            <person name="Dally N."/>
            <person name="Boughton B.A."/>
            <person name="Woo Y.H."/>
            <person name="Gao G."/>
            <person name="Schijlen E.G.W.M."/>
            <person name="Guo X."/>
            <person name="Momin A.A."/>
            <person name="Negrao S."/>
            <person name="Al-Babili S."/>
            <person name="Gehring C."/>
            <person name="Roessner U."/>
            <person name="Jung C."/>
            <person name="Murphy K."/>
            <person name="Arold S.T."/>
            <person name="Gojobori T."/>
            <person name="van der Linden C.G."/>
            <person name="van Loo E.N."/>
            <person name="Jellen E.N."/>
            <person name="Maughan P.J."/>
            <person name="Tester M."/>
        </authorList>
    </citation>
    <scope>NUCLEOTIDE SEQUENCE [LARGE SCALE GENOMIC DNA]</scope>
    <source>
        <strain evidence="11">cv. PI 614886</strain>
    </source>
</reference>
<dbReference type="GO" id="GO:0006629">
    <property type="term" value="P:lipid metabolic process"/>
    <property type="evidence" value="ECO:0007669"/>
    <property type="project" value="UniProtKB-KW"/>
</dbReference>
<keyword evidence="8 10" id="KW-0472">Membrane</keyword>
<feature type="transmembrane region" description="Helical" evidence="10">
    <location>
        <begin position="708"/>
        <end position="728"/>
    </location>
</feature>
<dbReference type="PANTHER" id="PTHR47932">
    <property type="entry name" value="ATPASE EXPRESSION PROTEIN 3"/>
    <property type="match status" value="1"/>
</dbReference>
<dbReference type="Proteomes" id="UP000596660">
    <property type="component" value="Unplaced"/>
</dbReference>
<dbReference type="InterPro" id="IPR002885">
    <property type="entry name" value="PPR_rpt"/>
</dbReference>
<dbReference type="GO" id="GO:0008380">
    <property type="term" value="P:RNA splicing"/>
    <property type="evidence" value="ECO:0007669"/>
    <property type="project" value="TreeGrafter"/>
</dbReference>
<dbReference type="EnsemblPlants" id="AUR62006654-RA">
    <property type="protein sequence ID" value="AUR62006654-RA:cds"/>
    <property type="gene ID" value="AUR62006654"/>
</dbReference>
<feature type="repeat" description="PPR" evidence="9">
    <location>
        <begin position="117"/>
        <end position="151"/>
    </location>
</feature>
<feature type="transmembrane region" description="Helical" evidence="10">
    <location>
        <begin position="494"/>
        <end position="527"/>
    </location>
</feature>
<feature type="repeat" description="PPR" evidence="9">
    <location>
        <begin position="356"/>
        <end position="390"/>
    </location>
</feature>
<accession>A0A803L465</accession>
<dbReference type="GO" id="GO:0140042">
    <property type="term" value="P:lipid droplet formation"/>
    <property type="evidence" value="ECO:0007669"/>
    <property type="project" value="UniProtKB-ARBA"/>
</dbReference>
<feature type="repeat" description="PPR" evidence="9">
    <location>
        <begin position="321"/>
        <end position="355"/>
    </location>
</feature>
<keyword evidence="5" id="KW-0256">Endoplasmic reticulum</keyword>
<dbReference type="Pfam" id="PF13041">
    <property type="entry name" value="PPR_2"/>
    <property type="match status" value="3"/>
</dbReference>
<keyword evidence="6 10" id="KW-1133">Transmembrane helix</keyword>
<dbReference type="Gene3D" id="1.25.40.10">
    <property type="entry name" value="Tetratricopeptide repeat domain"/>
    <property type="match status" value="4"/>
</dbReference>
<dbReference type="Pfam" id="PF06775">
    <property type="entry name" value="Seipin"/>
    <property type="match status" value="1"/>
</dbReference>